<accession>A0A381YSG3</accession>
<keyword evidence="1" id="KW-0472">Membrane</keyword>
<proteinExistence type="predicted"/>
<evidence type="ECO:0000256" key="1">
    <source>
        <dbReference type="SAM" id="Phobius"/>
    </source>
</evidence>
<keyword evidence="1" id="KW-1133">Transmembrane helix</keyword>
<evidence type="ECO:0008006" key="3">
    <source>
        <dbReference type="Google" id="ProtNLM"/>
    </source>
</evidence>
<sequence>MIQKENTNNKNKTGFTLLELVVAISLIGILLGGGFVRYSKVTRSAQKERNRANMVMIQKTFFQYFYRMHLNGNPHFPSTPQNTNTLMDTTWCKTVIDSNMALTTPNDLFANKKVPTNNMGIPFSYETFTEPDTIMGGTAYIIFIKDLDTDSPTNGEIYRFSI</sequence>
<dbReference type="SUPFAM" id="SSF54523">
    <property type="entry name" value="Pili subunits"/>
    <property type="match status" value="1"/>
</dbReference>
<feature type="transmembrane region" description="Helical" evidence="1">
    <location>
        <begin position="20"/>
        <end position="39"/>
    </location>
</feature>
<gene>
    <name evidence="2" type="ORF">METZ01_LOCUS132327</name>
</gene>
<dbReference type="Pfam" id="PF07963">
    <property type="entry name" value="N_methyl"/>
    <property type="match status" value="1"/>
</dbReference>
<organism evidence="2">
    <name type="scientific">marine metagenome</name>
    <dbReference type="NCBI Taxonomy" id="408172"/>
    <lineage>
        <taxon>unclassified sequences</taxon>
        <taxon>metagenomes</taxon>
        <taxon>ecological metagenomes</taxon>
    </lineage>
</organism>
<dbReference type="NCBIfam" id="TIGR02532">
    <property type="entry name" value="IV_pilin_GFxxxE"/>
    <property type="match status" value="1"/>
</dbReference>
<dbReference type="EMBL" id="UINC01018849">
    <property type="protein sequence ID" value="SVA79473.1"/>
    <property type="molecule type" value="Genomic_DNA"/>
</dbReference>
<evidence type="ECO:0000313" key="2">
    <source>
        <dbReference type="EMBL" id="SVA79473.1"/>
    </source>
</evidence>
<keyword evidence="1" id="KW-0812">Transmembrane</keyword>
<protein>
    <recommendedName>
        <fullName evidence="3">Type II secretion system protein GspG C-terminal domain-containing protein</fullName>
    </recommendedName>
</protein>
<dbReference type="InterPro" id="IPR012902">
    <property type="entry name" value="N_methyl_site"/>
</dbReference>
<dbReference type="AlphaFoldDB" id="A0A381YSG3"/>
<dbReference type="Gene3D" id="3.30.700.10">
    <property type="entry name" value="Glycoprotein, Type 4 Pilin"/>
    <property type="match status" value="1"/>
</dbReference>
<reference evidence="2" key="1">
    <citation type="submission" date="2018-05" db="EMBL/GenBank/DDBJ databases">
        <authorList>
            <person name="Lanie J.A."/>
            <person name="Ng W.-L."/>
            <person name="Kazmierczak K.M."/>
            <person name="Andrzejewski T.M."/>
            <person name="Davidsen T.M."/>
            <person name="Wayne K.J."/>
            <person name="Tettelin H."/>
            <person name="Glass J.I."/>
            <person name="Rusch D."/>
            <person name="Podicherti R."/>
            <person name="Tsui H.-C.T."/>
            <person name="Winkler M.E."/>
        </authorList>
    </citation>
    <scope>NUCLEOTIDE SEQUENCE</scope>
</reference>
<name>A0A381YSG3_9ZZZZ</name>
<dbReference type="InterPro" id="IPR045584">
    <property type="entry name" value="Pilin-like"/>
</dbReference>